<keyword evidence="3" id="KW-1185">Reference proteome</keyword>
<accession>A0A3N0E9R1</accession>
<name>A0A3N0E9R1_9ACTN</name>
<evidence type="ECO:0000313" key="3">
    <source>
        <dbReference type="Proteomes" id="UP000269198"/>
    </source>
</evidence>
<proteinExistence type="predicted"/>
<dbReference type="AlphaFoldDB" id="A0A3N0E9R1"/>
<sequence>MTYVVTISATYGAGGSAIGRSVAERLDVPFLDRAIPSEVAREIGCRLEDVLEHDDRAPTGFGRLLASAARLPSVTLGSVDPTFIGATDSEGRLLFDEEFVEHTERVITKVASMGGVILGRAAAIVLADHGHALHVRLDGPRERRITHAATVDTAGRSDAADARDGPDTAWRPPTMRELDDNDRARTAYVRRFYRVNPDDPHHYHVVLDPTVLGLTTCVDLIERLARERAGEG</sequence>
<dbReference type="Pfam" id="PF13189">
    <property type="entry name" value="Cytidylate_kin2"/>
    <property type="match status" value="1"/>
</dbReference>
<dbReference type="RefSeq" id="WP_123201356.1">
    <property type="nucleotide sequence ID" value="NZ_RJMB01000010.1"/>
</dbReference>
<comment type="caution">
    <text evidence="2">The sequence shown here is derived from an EMBL/GenBank/DDBJ whole genome shotgun (WGS) entry which is preliminary data.</text>
</comment>
<evidence type="ECO:0000313" key="2">
    <source>
        <dbReference type="EMBL" id="RNL84540.1"/>
    </source>
</evidence>
<gene>
    <name evidence="2" type="ORF">EFW17_11490</name>
</gene>
<evidence type="ECO:0000256" key="1">
    <source>
        <dbReference type="SAM" id="MobiDB-lite"/>
    </source>
</evidence>
<keyword evidence="2" id="KW-0418">Kinase</keyword>
<dbReference type="GO" id="GO:0016301">
    <property type="term" value="F:kinase activity"/>
    <property type="evidence" value="ECO:0007669"/>
    <property type="project" value="UniProtKB-KW"/>
</dbReference>
<dbReference type="SUPFAM" id="SSF52540">
    <property type="entry name" value="P-loop containing nucleoside triphosphate hydrolases"/>
    <property type="match status" value="1"/>
</dbReference>
<dbReference type="EMBL" id="RJMB01000010">
    <property type="protein sequence ID" value="RNL84540.1"/>
    <property type="molecule type" value="Genomic_DNA"/>
</dbReference>
<feature type="region of interest" description="Disordered" evidence="1">
    <location>
        <begin position="154"/>
        <end position="176"/>
    </location>
</feature>
<keyword evidence="2" id="KW-0808">Transferase</keyword>
<dbReference type="Gene3D" id="3.40.50.300">
    <property type="entry name" value="P-loop containing nucleotide triphosphate hydrolases"/>
    <property type="match status" value="1"/>
</dbReference>
<organism evidence="2 3">
    <name type="scientific">Halostreptopolyspora alba</name>
    <dbReference type="NCBI Taxonomy" id="2487137"/>
    <lineage>
        <taxon>Bacteria</taxon>
        <taxon>Bacillati</taxon>
        <taxon>Actinomycetota</taxon>
        <taxon>Actinomycetes</taxon>
        <taxon>Streptosporangiales</taxon>
        <taxon>Nocardiopsidaceae</taxon>
        <taxon>Halostreptopolyspora</taxon>
    </lineage>
</organism>
<dbReference type="Proteomes" id="UP000269198">
    <property type="component" value="Unassembled WGS sequence"/>
</dbReference>
<reference evidence="2 3" key="1">
    <citation type="submission" date="2018-11" db="EMBL/GenBank/DDBJ databases">
        <title>The genome draft of YIM 96095.</title>
        <authorList>
            <person name="Tang S.-K."/>
            <person name="Chunyu W.-X."/>
            <person name="Feng Y.-Z."/>
        </authorList>
    </citation>
    <scope>NUCLEOTIDE SEQUENCE [LARGE SCALE GENOMIC DNA]</scope>
    <source>
        <strain evidence="2 3">YIM 96095</strain>
    </source>
</reference>
<dbReference type="OrthoDB" id="3823243at2"/>
<protein>
    <submittedName>
        <fullName evidence="2">Cytidylate kinase-like family protein</fullName>
    </submittedName>
</protein>
<dbReference type="InterPro" id="IPR027417">
    <property type="entry name" value="P-loop_NTPase"/>
</dbReference>